<keyword evidence="3 10" id="KW-0813">Transport</keyword>
<dbReference type="Gene3D" id="2.40.170.20">
    <property type="entry name" value="TonB-dependent receptor, beta-barrel domain"/>
    <property type="match status" value="1"/>
</dbReference>
<dbReference type="Gene3D" id="2.170.130.10">
    <property type="entry name" value="TonB-dependent receptor, plug domain"/>
    <property type="match status" value="1"/>
</dbReference>
<dbReference type="Pfam" id="PF13620">
    <property type="entry name" value="CarboxypepD_reg"/>
    <property type="match status" value="1"/>
</dbReference>
<dbReference type="Gene3D" id="2.60.40.1120">
    <property type="entry name" value="Carboxypeptidase-like, regulatory domain"/>
    <property type="match status" value="1"/>
</dbReference>
<feature type="domain" description="TonB-dependent receptor plug" evidence="13">
    <location>
        <begin position="222"/>
        <end position="322"/>
    </location>
</feature>
<dbReference type="Pfam" id="PF07715">
    <property type="entry name" value="Plug"/>
    <property type="match status" value="1"/>
</dbReference>
<evidence type="ECO:0000256" key="1">
    <source>
        <dbReference type="ARBA" id="ARBA00004571"/>
    </source>
</evidence>
<dbReference type="PANTHER" id="PTHR40980:SF5">
    <property type="entry name" value="TONB-DEPENDENT RECEPTOR"/>
    <property type="match status" value="1"/>
</dbReference>
<keyword evidence="5 10" id="KW-0812">Transmembrane</keyword>
<evidence type="ECO:0000256" key="2">
    <source>
        <dbReference type="ARBA" id="ARBA00009810"/>
    </source>
</evidence>
<dbReference type="SUPFAM" id="SSF49464">
    <property type="entry name" value="Carboxypeptidase regulatory domain-like"/>
    <property type="match status" value="1"/>
</dbReference>
<dbReference type="GO" id="GO:0009279">
    <property type="term" value="C:cell outer membrane"/>
    <property type="evidence" value="ECO:0007669"/>
    <property type="project" value="UniProtKB-SubCell"/>
</dbReference>
<name>A0A1H3EKI2_9PROT</name>
<evidence type="ECO:0000256" key="9">
    <source>
        <dbReference type="ARBA" id="ARBA00023237"/>
    </source>
</evidence>
<dbReference type="STRING" id="44576.SAMN05421881_100868"/>
<dbReference type="SUPFAM" id="SSF56935">
    <property type="entry name" value="Porins"/>
    <property type="match status" value="1"/>
</dbReference>
<evidence type="ECO:0000256" key="6">
    <source>
        <dbReference type="ARBA" id="ARBA00023077"/>
    </source>
</evidence>
<keyword evidence="7 10" id="KW-0472">Membrane</keyword>
<organism evidence="14 15">
    <name type="scientific">Nitrosomonas halophila</name>
    <dbReference type="NCBI Taxonomy" id="44576"/>
    <lineage>
        <taxon>Bacteria</taxon>
        <taxon>Pseudomonadati</taxon>
        <taxon>Pseudomonadota</taxon>
        <taxon>Betaproteobacteria</taxon>
        <taxon>Nitrosomonadales</taxon>
        <taxon>Nitrosomonadaceae</taxon>
        <taxon>Nitrosomonas</taxon>
    </lineage>
</organism>
<dbReference type="InterPro" id="IPR012910">
    <property type="entry name" value="Plug_dom"/>
</dbReference>
<dbReference type="AlphaFoldDB" id="A0A1H3EKI2"/>
<evidence type="ECO:0000256" key="4">
    <source>
        <dbReference type="ARBA" id="ARBA00022452"/>
    </source>
</evidence>
<dbReference type="EMBL" id="FNOY01000008">
    <property type="protein sequence ID" value="SDX79282.1"/>
    <property type="molecule type" value="Genomic_DNA"/>
</dbReference>
<evidence type="ECO:0000256" key="8">
    <source>
        <dbReference type="ARBA" id="ARBA00023170"/>
    </source>
</evidence>
<comment type="subcellular location">
    <subcellularLocation>
        <location evidence="1 10">Cell outer membrane</location>
        <topology evidence="1 10">Multi-pass membrane protein</topology>
    </subcellularLocation>
</comment>
<dbReference type="InterPro" id="IPR000531">
    <property type="entry name" value="Beta-barrel_TonB"/>
</dbReference>
<dbReference type="Proteomes" id="UP000198640">
    <property type="component" value="Unassembled WGS sequence"/>
</dbReference>
<keyword evidence="8 14" id="KW-0675">Receptor</keyword>
<protein>
    <submittedName>
        <fullName evidence="14">TonB-dependent receptor</fullName>
    </submittedName>
</protein>
<dbReference type="Pfam" id="PF00593">
    <property type="entry name" value="TonB_dep_Rec_b-barrel"/>
    <property type="match status" value="1"/>
</dbReference>
<evidence type="ECO:0000256" key="10">
    <source>
        <dbReference type="PROSITE-ProRule" id="PRU01360"/>
    </source>
</evidence>
<evidence type="ECO:0000256" key="3">
    <source>
        <dbReference type="ARBA" id="ARBA00022448"/>
    </source>
</evidence>
<evidence type="ECO:0000259" key="12">
    <source>
        <dbReference type="Pfam" id="PF00593"/>
    </source>
</evidence>
<evidence type="ECO:0000313" key="14">
    <source>
        <dbReference type="EMBL" id="SDX79282.1"/>
    </source>
</evidence>
<evidence type="ECO:0000256" key="5">
    <source>
        <dbReference type="ARBA" id="ARBA00022692"/>
    </source>
</evidence>
<evidence type="ECO:0000256" key="11">
    <source>
        <dbReference type="RuleBase" id="RU003357"/>
    </source>
</evidence>
<dbReference type="InterPro" id="IPR036942">
    <property type="entry name" value="Beta-barrel_TonB_sf"/>
</dbReference>
<dbReference type="PANTHER" id="PTHR40980">
    <property type="entry name" value="PLUG DOMAIN-CONTAINING PROTEIN"/>
    <property type="match status" value="1"/>
</dbReference>
<keyword evidence="9 10" id="KW-0998">Cell outer membrane</keyword>
<evidence type="ECO:0000256" key="7">
    <source>
        <dbReference type="ARBA" id="ARBA00023136"/>
    </source>
</evidence>
<evidence type="ECO:0000259" key="13">
    <source>
        <dbReference type="Pfam" id="PF07715"/>
    </source>
</evidence>
<sequence length="1024" mass="113822">MLTHAANDATVMVYLFEDGKPLSHVEFGAGPDLLAVTDSNGHAHMTLPAGVHSMRFQQDSKVLASWELTLTQGENVQVIVTTFPDGRQPLIDIATSSMASQPADDFAAANLQADGKGFIEGVVLSAENKQPIAGAQVFVSGIAGELRTGQDGSFKIEVPSGDYSISIMHPDFSAQVRDGISVLKDAVRKEVFSMAPTGLELPEFVVLEPHIAGSIASVVEEQRSSSAVANVLGAEQIGRSGDSDAASALRRTTGLTLIGGKFVYVRGLGERYASTLLNGASIPSPDPTRRVVPLDLFPTSVLDSILIQKSYSADRPGEFAGGTVEMRTKRPPDDFFFQFTYQFGLNQGTSFTNGLRYRGGSLDMFGVDDGARKMPASLAAATAGGRQLTQFAPTNPAGLTQEELRKLGNDLSGVWDINKKPIGPDTRINLAIGDSFHKGDFSFGYTSSVRWVDKWNSQQEIQRFYAPTTGDNLELIVDNKVNFTEREANLSGYLGLEAGYTDDHSIFANALVLRQTQDEARITEGWSDSENFVIRRSQLQYMENSLIVGQIGGMHRWQALADLETNWLWTRSNAGRNAPNERSYRFDQIPSGDGRFFFTRRADSNQTNFSKLDDNDESFRLDVKLPLDFHQDYRFALQSGFIKQSRTRDSRIRRFSFGALGPDARRQDVLGLGSLEKILSPEFIGPNGFQLRESTRATDNYVATQDLFSYYGQGDLTLFDKVRLTGGLRVEDNDQVVSTFELFSPNREPLESKLVRKDLLPSVSATWFMTDKQQLRAGYSSSISRPDFRELSPAPFLDPVSDRETLGNPDLQQAKITSYDVRWEYYFSANESMSLGGFWKDITNPIELIILPGPGGVLTLQNAKLAKVYGLEAEIMKHLDFVHPNLRHFYVASNFTWSKSRIELKPENMVAQTTNFRPLQGHSPYIVNFQVGYDNPDRGILATLLYNTIGKRIAEVGSLGAPDKYDQPVHRVDLVYRHQLFNNMALTLNIRNLLDDRIKVIQGSELARSYRMGREFRMGFVLDF</sequence>
<keyword evidence="6 11" id="KW-0798">TonB box</keyword>
<evidence type="ECO:0000313" key="15">
    <source>
        <dbReference type="Proteomes" id="UP000198640"/>
    </source>
</evidence>
<dbReference type="InterPro" id="IPR039426">
    <property type="entry name" value="TonB-dep_rcpt-like"/>
</dbReference>
<accession>A0A1H3EKI2</accession>
<dbReference type="InterPro" id="IPR008969">
    <property type="entry name" value="CarboxyPept-like_regulatory"/>
</dbReference>
<keyword evidence="4 10" id="KW-1134">Transmembrane beta strand</keyword>
<dbReference type="PROSITE" id="PS52016">
    <property type="entry name" value="TONB_DEPENDENT_REC_3"/>
    <property type="match status" value="1"/>
</dbReference>
<reference evidence="14 15" key="1">
    <citation type="submission" date="2016-10" db="EMBL/GenBank/DDBJ databases">
        <authorList>
            <person name="de Groot N.N."/>
        </authorList>
    </citation>
    <scope>NUCLEOTIDE SEQUENCE [LARGE SCALE GENOMIC DNA]</scope>
    <source>
        <strain evidence="14 15">Nm1</strain>
    </source>
</reference>
<dbReference type="InterPro" id="IPR037066">
    <property type="entry name" value="Plug_dom_sf"/>
</dbReference>
<keyword evidence="15" id="KW-1185">Reference proteome</keyword>
<gene>
    <name evidence="14" type="ORF">SAMN05421881_100868</name>
</gene>
<proteinExistence type="inferred from homology"/>
<comment type="similarity">
    <text evidence="2 10 11">Belongs to the TonB-dependent receptor family.</text>
</comment>
<feature type="domain" description="TonB-dependent receptor-like beta-barrel" evidence="12">
    <location>
        <begin position="577"/>
        <end position="993"/>
    </location>
</feature>